<evidence type="ECO:0000259" key="2">
    <source>
        <dbReference type="Pfam" id="PF04536"/>
    </source>
</evidence>
<keyword evidence="4" id="KW-1185">Reference proteome</keyword>
<name>A0ABS7PFG7_9SPHN</name>
<dbReference type="Gene3D" id="3.10.310.50">
    <property type="match status" value="1"/>
</dbReference>
<feature type="transmembrane region" description="Helical" evidence="1">
    <location>
        <begin position="40"/>
        <end position="59"/>
    </location>
</feature>
<dbReference type="PANTHER" id="PTHR30373">
    <property type="entry name" value="UPF0603 PROTEIN YGCG"/>
    <property type="match status" value="1"/>
</dbReference>
<proteinExistence type="predicted"/>
<feature type="transmembrane region" description="Helical" evidence="1">
    <location>
        <begin position="79"/>
        <end position="103"/>
    </location>
</feature>
<gene>
    <name evidence="3" type="ORF">KYN89_09185</name>
</gene>
<dbReference type="Proteomes" id="UP000759298">
    <property type="component" value="Unassembled WGS sequence"/>
</dbReference>
<protein>
    <recommendedName>
        <fullName evidence="2">TPM domain-containing protein</fullName>
    </recommendedName>
</protein>
<reference evidence="3 4" key="1">
    <citation type="submission" date="2021-07" db="EMBL/GenBank/DDBJ databases">
        <title>Alteriqipengyuania abyssalis NZ-12B nov, sp.nov isolated from deep sea sponge in pacific ocean.</title>
        <authorList>
            <person name="Tareen S."/>
            <person name="Wink J."/>
        </authorList>
    </citation>
    <scope>NUCLEOTIDE SEQUENCE [LARGE SCALE GENOMIC DNA]</scope>
    <source>
        <strain evidence="3 4">NZ-12B</strain>
    </source>
</reference>
<keyword evidence="1" id="KW-0472">Membrane</keyword>
<evidence type="ECO:0000313" key="3">
    <source>
        <dbReference type="EMBL" id="MBY8337223.1"/>
    </source>
</evidence>
<keyword evidence="1" id="KW-0812">Transmembrane</keyword>
<accession>A0ABS7PFG7</accession>
<feature type="domain" description="TPM" evidence="2">
    <location>
        <begin position="122"/>
        <end position="199"/>
    </location>
</feature>
<evidence type="ECO:0000313" key="4">
    <source>
        <dbReference type="Proteomes" id="UP000759298"/>
    </source>
</evidence>
<dbReference type="PANTHER" id="PTHR30373:SF8">
    <property type="entry name" value="BLL7265 PROTEIN"/>
    <property type="match status" value="1"/>
</dbReference>
<organism evidence="3 4">
    <name type="scientific">Alteriqipengyuania abyssalis</name>
    <dbReference type="NCBI Taxonomy" id="2860200"/>
    <lineage>
        <taxon>Bacteria</taxon>
        <taxon>Pseudomonadati</taxon>
        <taxon>Pseudomonadota</taxon>
        <taxon>Alphaproteobacteria</taxon>
        <taxon>Sphingomonadales</taxon>
        <taxon>Erythrobacteraceae</taxon>
        <taxon>Alteriqipengyuania</taxon>
    </lineage>
</organism>
<dbReference type="Pfam" id="PF04536">
    <property type="entry name" value="TPM_phosphatase"/>
    <property type="match status" value="1"/>
</dbReference>
<comment type="caution">
    <text evidence="3">The sequence shown here is derived from an EMBL/GenBank/DDBJ whole genome shotgun (WGS) entry which is preliminary data.</text>
</comment>
<dbReference type="InterPro" id="IPR007621">
    <property type="entry name" value="TPM_dom"/>
</dbReference>
<evidence type="ECO:0000256" key="1">
    <source>
        <dbReference type="SAM" id="Phobius"/>
    </source>
</evidence>
<sequence length="223" mass="23730">MQITHADSEAVTRAVAEAELKTSGEIVTVVAQESDGYTDVALALSALVAFTGLVLLAFFPDPVTGLVDTLSGGWNSEWTASGLLGLASAITIVLFLATFALTLSPAVRFALIPGRVKTLRVEDAAIRHFKVGAERRTHGRTGVLIFVSLREHRAQIVADSAIAEQVPPEVWGDAMVDMLREIKAGQLGAGIAAGVRDVGEILAPHFPRADDDQNELPDRLIQL</sequence>
<dbReference type="EMBL" id="JAHWXP010000002">
    <property type="protein sequence ID" value="MBY8337223.1"/>
    <property type="molecule type" value="Genomic_DNA"/>
</dbReference>
<dbReference type="RefSeq" id="WP_222824764.1">
    <property type="nucleotide sequence ID" value="NZ_JAHWXP010000002.1"/>
</dbReference>
<keyword evidence="1" id="KW-1133">Transmembrane helix</keyword>